<dbReference type="PROSITE" id="PS51257">
    <property type="entry name" value="PROKAR_LIPOPROTEIN"/>
    <property type="match status" value="1"/>
</dbReference>
<gene>
    <name evidence="2" type="ORF">SAMN05444412_11391</name>
</gene>
<dbReference type="InterPro" id="IPR025411">
    <property type="entry name" value="DUF4136"/>
</dbReference>
<accession>A0A1H3SSL0</accession>
<dbReference type="RefSeq" id="WP_019599064.1">
    <property type="nucleotide sequence ID" value="NZ_FNQC01000013.1"/>
</dbReference>
<sequence length="200" mass="23562">MKISPIILIVFVVSVTGCFTQKDFVAEYDFNYNAGFKRYKTYGFVENPSTDSTQFLKTIERTISSRLGSQGFRFQDEKPDLLVNYKIFYEEVKYRGYEQPNFDNWLQRQGFETVKKTEGEEEEEEKDPDKRTKEENYNNVKYTQNAGMLVIFVIDNKKGNTVWQGYTAAPFDYTSPDIQSDLTRATYRVMDQFRVLTRSF</sequence>
<evidence type="ECO:0000313" key="3">
    <source>
        <dbReference type="Proteomes" id="UP000199663"/>
    </source>
</evidence>
<reference evidence="2 3" key="1">
    <citation type="submission" date="2016-10" db="EMBL/GenBank/DDBJ databases">
        <authorList>
            <person name="Varghese N."/>
            <person name="Submissions S."/>
        </authorList>
    </citation>
    <scope>NUCLEOTIDE SEQUENCE [LARGE SCALE GENOMIC DNA]</scope>
    <source>
        <strain evidence="2 3">DSM 17997</strain>
    </source>
</reference>
<feature type="domain" description="DUF4136" evidence="1">
    <location>
        <begin position="27"/>
        <end position="193"/>
    </location>
</feature>
<protein>
    <recommendedName>
        <fullName evidence="1">DUF4136 domain-containing protein</fullName>
    </recommendedName>
</protein>
<evidence type="ECO:0000313" key="2">
    <source>
        <dbReference type="EMBL" id="SDZ41083.1"/>
    </source>
</evidence>
<keyword evidence="3" id="KW-1185">Reference proteome</keyword>
<organism evidence="2 3">
    <name type="scientific">Rhodonellum ikkaensis</name>
    <dbReference type="NCBI Taxonomy" id="336829"/>
    <lineage>
        <taxon>Bacteria</taxon>
        <taxon>Pseudomonadati</taxon>
        <taxon>Bacteroidota</taxon>
        <taxon>Cytophagia</taxon>
        <taxon>Cytophagales</taxon>
        <taxon>Cytophagaceae</taxon>
        <taxon>Rhodonellum</taxon>
    </lineage>
</organism>
<proteinExistence type="predicted"/>
<comment type="caution">
    <text evidence="2">The sequence shown here is derived from an EMBL/GenBank/DDBJ whole genome shotgun (WGS) entry which is preliminary data.</text>
</comment>
<dbReference type="Proteomes" id="UP000199663">
    <property type="component" value="Unassembled WGS sequence"/>
</dbReference>
<dbReference type="EMBL" id="FNQC01000013">
    <property type="protein sequence ID" value="SDZ41083.1"/>
    <property type="molecule type" value="Genomic_DNA"/>
</dbReference>
<dbReference type="Gene3D" id="3.30.160.670">
    <property type="match status" value="1"/>
</dbReference>
<dbReference type="Pfam" id="PF13590">
    <property type="entry name" value="DUF4136"/>
    <property type="match status" value="1"/>
</dbReference>
<evidence type="ECO:0000259" key="1">
    <source>
        <dbReference type="Pfam" id="PF13590"/>
    </source>
</evidence>
<name>A0A1H3SSL0_9BACT</name>